<dbReference type="AlphaFoldDB" id="A0A5J6WWN7"/>
<comment type="similarity">
    <text evidence="4">Belongs to the Syd family.</text>
</comment>
<dbReference type="HAMAP" id="MF_01104">
    <property type="entry name" value="Syd"/>
    <property type="match status" value="1"/>
</dbReference>
<dbReference type="NCBIfam" id="NF003439">
    <property type="entry name" value="PRK04968.1"/>
    <property type="match status" value="1"/>
</dbReference>
<dbReference type="Pfam" id="PF07348">
    <property type="entry name" value="Syd"/>
    <property type="match status" value="1"/>
</dbReference>
<dbReference type="GO" id="GO:0009898">
    <property type="term" value="C:cytoplasmic side of plasma membrane"/>
    <property type="evidence" value="ECO:0007669"/>
    <property type="project" value="InterPro"/>
</dbReference>
<comment type="subcellular location">
    <subcellularLocation>
        <location evidence="4">Cell inner membrane</location>
        <topology evidence="4">Peripheral membrane protein</topology>
        <orientation evidence="4">Cytoplasmic side</orientation>
    </subcellularLocation>
    <text evidence="4">Loosely associated with the cytoplasmic side of the inner membrane, probably via SecY.</text>
</comment>
<evidence type="ECO:0000256" key="3">
    <source>
        <dbReference type="ARBA" id="ARBA00023136"/>
    </source>
</evidence>
<proteinExistence type="inferred from homology"/>
<dbReference type="RefSeq" id="WP_193001290.1">
    <property type="nucleotide sequence ID" value="NZ_CP040449.1"/>
</dbReference>
<reference evidence="5 6" key="1">
    <citation type="submission" date="2019-05" db="EMBL/GenBank/DDBJ databases">
        <title>OXA-830, a novel chromosomally encoded expanded-spectrum class D beta-lactamase in Aeromonas simiae.</title>
        <authorList>
            <person name="Zhou W."/>
            <person name="Chen Q."/>
        </authorList>
    </citation>
    <scope>NUCLEOTIDE SEQUENCE [LARGE SCALE GENOMIC DNA]</scope>
    <source>
        <strain evidence="5 6">A6</strain>
    </source>
</reference>
<evidence type="ECO:0000313" key="5">
    <source>
        <dbReference type="EMBL" id="QFI55392.1"/>
    </source>
</evidence>
<protein>
    <recommendedName>
        <fullName evidence="4">Protein Syd</fullName>
    </recommendedName>
</protein>
<accession>A0A5J6WWN7</accession>
<keyword evidence="1 4" id="KW-1003">Cell membrane</keyword>
<dbReference type="Proteomes" id="UP000594034">
    <property type="component" value="Chromosome"/>
</dbReference>
<name>A0A5J6WWN7_9GAMM</name>
<evidence type="ECO:0000256" key="4">
    <source>
        <dbReference type="HAMAP-Rule" id="MF_01104"/>
    </source>
</evidence>
<gene>
    <name evidence="4" type="primary">syd</name>
    <name evidence="5" type="ORF">FE240_12280</name>
</gene>
<keyword evidence="6" id="KW-1185">Reference proteome</keyword>
<evidence type="ECO:0000256" key="2">
    <source>
        <dbReference type="ARBA" id="ARBA00022519"/>
    </source>
</evidence>
<keyword evidence="2 4" id="KW-0997">Cell inner membrane</keyword>
<dbReference type="EMBL" id="CP040449">
    <property type="protein sequence ID" value="QFI55392.1"/>
    <property type="molecule type" value="Genomic_DNA"/>
</dbReference>
<comment type="function">
    <text evidence="4">Interacts with the SecY protein in vivo. May bind preferentially to an uncomplexed state of SecY, thus functioning either as a chelating agent for excess SecY in the cell or as a regulatory factor that negatively controls the translocase function.</text>
</comment>
<dbReference type="InterPro" id="IPR038228">
    <property type="entry name" value="Syd_sf"/>
</dbReference>
<evidence type="ECO:0000256" key="1">
    <source>
        <dbReference type="ARBA" id="ARBA00022475"/>
    </source>
</evidence>
<organism evidence="5 6">
    <name type="scientific">Aeromonas simiae</name>
    <dbReference type="NCBI Taxonomy" id="218936"/>
    <lineage>
        <taxon>Bacteria</taxon>
        <taxon>Pseudomonadati</taxon>
        <taxon>Pseudomonadota</taxon>
        <taxon>Gammaproteobacteria</taxon>
        <taxon>Aeromonadales</taxon>
        <taxon>Aeromonadaceae</taxon>
        <taxon>Aeromonas</taxon>
    </lineage>
</organism>
<evidence type="ECO:0000313" key="6">
    <source>
        <dbReference type="Proteomes" id="UP000594034"/>
    </source>
</evidence>
<dbReference type="Gene3D" id="3.40.1580.20">
    <property type="entry name" value="Syd protein"/>
    <property type="match status" value="1"/>
</dbReference>
<dbReference type="CDD" id="cd16323">
    <property type="entry name" value="Syd"/>
    <property type="match status" value="1"/>
</dbReference>
<dbReference type="InterPro" id="IPR009948">
    <property type="entry name" value="Syd"/>
</dbReference>
<keyword evidence="3 4" id="KW-0472">Membrane</keyword>
<sequence>MADQVLSALERLFARWQQQGESRGSLPLCEVEEGWRSPCELGEPHAGMVAWRPFAREAQEDFTALEEALELTLHPAAKAFYGHWFSRPLTLWYKGMTLSLIQPWNAQDMDLLKENLIGHLLMLRKLKRTPTLFLAGCRDEMGLISLDNESGAVWFERLDSGRRTPLSPDLATFLDRLEP</sequence>
<dbReference type="KEGG" id="asim:FE240_12280"/>